<dbReference type="STRING" id="1220162.K1V2K0"/>
<keyword evidence="5" id="KW-0862">Zinc</keyword>
<dbReference type="FunCoup" id="K1V2K0">
    <property type="interactions" value="241"/>
</dbReference>
<evidence type="ECO:0000256" key="6">
    <source>
        <dbReference type="ARBA" id="ARBA00022927"/>
    </source>
</evidence>
<keyword evidence="13" id="KW-1185">Reference proteome</keyword>
<dbReference type="PANTHER" id="PTHR11038:SF16">
    <property type="entry name" value="MITOCHONDRIAL IMPORT INNER MEMBRANE TRANSLOCASE SUBUNIT TIM10"/>
    <property type="match status" value="1"/>
</dbReference>
<evidence type="ECO:0000313" key="12">
    <source>
        <dbReference type="EMBL" id="EKC98119.1"/>
    </source>
</evidence>
<evidence type="ECO:0000256" key="8">
    <source>
        <dbReference type="ARBA" id="ARBA00023128"/>
    </source>
</evidence>
<dbReference type="Pfam" id="PF02953">
    <property type="entry name" value="zf-Tim10_DDP"/>
    <property type="match status" value="1"/>
</dbReference>
<comment type="similarity">
    <text evidence="1 10">Belongs to the small Tim family.</text>
</comment>
<protein>
    <recommendedName>
        <fullName evidence="10">Mitochondrial import inner membrane translocase subunit</fullName>
    </recommendedName>
</protein>
<dbReference type="EMBL" id="AMBO01000398">
    <property type="protein sequence ID" value="EKC98119.1"/>
    <property type="molecule type" value="Genomic_DNA"/>
</dbReference>
<comment type="subunit">
    <text evidence="10">Heterohexamer.</text>
</comment>
<organism evidence="12 13">
    <name type="scientific">Trichosporon asahii var. asahii (strain CBS 8904)</name>
    <name type="common">Yeast</name>
    <dbReference type="NCBI Taxonomy" id="1220162"/>
    <lineage>
        <taxon>Eukaryota</taxon>
        <taxon>Fungi</taxon>
        <taxon>Dikarya</taxon>
        <taxon>Basidiomycota</taxon>
        <taxon>Agaricomycotina</taxon>
        <taxon>Tremellomycetes</taxon>
        <taxon>Trichosporonales</taxon>
        <taxon>Trichosporonaceae</taxon>
        <taxon>Trichosporon</taxon>
    </lineage>
</organism>
<keyword evidence="4 10" id="KW-0472">Membrane</keyword>
<keyword evidence="6 10" id="KW-0653">Protein transport</keyword>
<dbReference type="GO" id="GO:0045039">
    <property type="term" value="P:protein insertion into mitochondrial inner membrane"/>
    <property type="evidence" value="ECO:0007669"/>
    <property type="project" value="UniProtKB-ARBA"/>
</dbReference>
<keyword evidence="3" id="KW-0479">Metal-binding</keyword>
<dbReference type="Gene3D" id="1.10.287.810">
    <property type="entry name" value="Mitochondrial import inner membrane translocase subunit tim13 like domains"/>
    <property type="match status" value="1"/>
</dbReference>
<dbReference type="OrthoDB" id="274922at2759"/>
<name>K1V2K0_TRIAC</name>
<comment type="caution">
    <text evidence="12">The sequence shown here is derived from an EMBL/GenBank/DDBJ whole genome shotgun (WGS) entry which is preliminary data.</text>
</comment>
<dbReference type="GO" id="GO:0046872">
    <property type="term" value="F:metal ion binding"/>
    <property type="evidence" value="ECO:0007669"/>
    <property type="project" value="UniProtKB-KW"/>
</dbReference>
<keyword evidence="2 10" id="KW-0813">Transport</keyword>
<dbReference type="PANTHER" id="PTHR11038">
    <property type="entry name" value="MITOCHONDRIAL IMPORT INNER MEMBRANE TRANSLOCASE SUBUNIT TIM10"/>
    <property type="match status" value="1"/>
</dbReference>
<gene>
    <name evidence="12" type="ORF">A1Q2_07665</name>
</gene>
<comment type="subcellular location">
    <subcellularLocation>
        <location evidence="10">Mitochondrion inner membrane</location>
        <topology evidence="10">Peripheral membrane protein</topology>
        <orientation evidence="10">Intermembrane side</orientation>
    </subcellularLocation>
</comment>
<dbReference type="GO" id="GO:0015031">
    <property type="term" value="P:protein transport"/>
    <property type="evidence" value="ECO:0007669"/>
    <property type="project" value="UniProtKB-KW"/>
</dbReference>
<sequence length="98" mass="10737">MSSFSVVNSGAVSEQKVQAALVEIEMITDVFNRIVSSCHAKCIQPDPMKGRYAEPELLKGEAVCVDRCTMKFFEVNDKVSQRMQAMGGQAQMAGSFGR</sequence>
<evidence type="ECO:0000256" key="3">
    <source>
        <dbReference type="ARBA" id="ARBA00022723"/>
    </source>
</evidence>
<dbReference type="Proteomes" id="UP000006757">
    <property type="component" value="Unassembled WGS sequence"/>
</dbReference>
<dbReference type="HOGENOM" id="CLU_162151_1_0_1"/>
<evidence type="ECO:0000256" key="9">
    <source>
        <dbReference type="ARBA" id="ARBA00023157"/>
    </source>
</evidence>
<keyword evidence="10" id="KW-0143">Chaperone</keyword>
<dbReference type="InParanoid" id="K1V2K0"/>
<evidence type="ECO:0000256" key="2">
    <source>
        <dbReference type="ARBA" id="ARBA00022448"/>
    </source>
</evidence>
<dbReference type="InterPro" id="IPR035427">
    <property type="entry name" value="Tim10-like_dom_sf"/>
</dbReference>
<dbReference type="OMA" id="VGENMQK"/>
<comment type="function">
    <text evidence="10">Mitochondrial intermembrane chaperone that participates in the import and insertion of some multi-pass transmembrane proteins into the mitochondrial inner membrane. Also required for the transfer of beta-barrel precursors from the TOM complex to the sorting and assembly machinery (SAM complex) of the outer membrane. Acts as a chaperone-like protein that protects the hydrophobic precursors from aggregation and guide them through the mitochondrial intermembrane space.</text>
</comment>
<keyword evidence="8 10" id="KW-0496">Mitochondrion</keyword>
<evidence type="ECO:0000259" key="11">
    <source>
        <dbReference type="Pfam" id="PF02953"/>
    </source>
</evidence>
<comment type="domain">
    <text evidence="10">The twin CX3C motif contains 4 conserved Cys residues that form 2 disulfide bonds in the mitochondrial intermembrane space.</text>
</comment>
<proteinExistence type="inferred from homology"/>
<evidence type="ECO:0000256" key="4">
    <source>
        <dbReference type="ARBA" id="ARBA00022792"/>
    </source>
</evidence>
<feature type="domain" description="Tim10-like" evidence="11">
    <location>
        <begin position="19"/>
        <end position="85"/>
    </location>
</feature>
<keyword evidence="4 10" id="KW-0999">Mitochondrion inner membrane</keyword>
<dbReference type="GO" id="GO:0005743">
    <property type="term" value="C:mitochondrial inner membrane"/>
    <property type="evidence" value="ECO:0007669"/>
    <property type="project" value="UniProtKB-SubCell"/>
</dbReference>
<evidence type="ECO:0000256" key="5">
    <source>
        <dbReference type="ARBA" id="ARBA00022833"/>
    </source>
</evidence>
<dbReference type="eggNOG" id="KOG3480">
    <property type="taxonomic scope" value="Eukaryota"/>
</dbReference>
<dbReference type="AlphaFoldDB" id="K1V2K0"/>
<reference evidence="12 13" key="1">
    <citation type="journal article" date="2012" name="Eukaryot. Cell">
        <title>Genome sequence of the Trichosporon asahii environmental strain CBS 8904.</title>
        <authorList>
            <person name="Yang R.Y."/>
            <person name="Li H.T."/>
            <person name="Zhu H."/>
            <person name="Zhou G.P."/>
            <person name="Wang M."/>
            <person name="Wang L."/>
        </authorList>
    </citation>
    <scope>NUCLEOTIDE SEQUENCE [LARGE SCALE GENOMIC DNA]</scope>
    <source>
        <strain evidence="12 13">CBS 8904</strain>
    </source>
</reference>
<accession>K1V2K0</accession>
<evidence type="ECO:0000313" key="13">
    <source>
        <dbReference type="Proteomes" id="UP000006757"/>
    </source>
</evidence>
<dbReference type="SUPFAM" id="SSF144122">
    <property type="entry name" value="Tim10-like"/>
    <property type="match status" value="1"/>
</dbReference>
<dbReference type="InterPro" id="IPR004217">
    <property type="entry name" value="Tim10-like"/>
</dbReference>
<keyword evidence="7 10" id="KW-0811">Translocation</keyword>
<evidence type="ECO:0000256" key="10">
    <source>
        <dbReference type="RuleBase" id="RU367043"/>
    </source>
</evidence>
<keyword evidence="9 10" id="KW-1015">Disulfide bond</keyword>
<evidence type="ECO:0000256" key="1">
    <source>
        <dbReference type="ARBA" id="ARBA00006720"/>
    </source>
</evidence>
<evidence type="ECO:0000256" key="7">
    <source>
        <dbReference type="ARBA" id="ARBA00023010"/>
    </source>
</evidence>